<organism evidence="2 3">
    <name type="scientific">Crucibulum laeve</name>
    <dbReference type="NCBI Taxonomy" id="68775"/>
    <lineage>
        <taxon>Eukaryota</taxon>
        <taxon>Fungi</taxon>
        <taxon>Dikarya</taxon>
        <taxon>Basidiomycota</taxon>
        <taxon>Agaricomycotina</taxon>
        <taxon>Agaricomycetes</taxon>
        <taxon>Agaricomycetidae</taxon>
        <taxon>Agaricales</taxon>
        <taxon>Agaricineae</taxon>
        <taxon>Nidulariaceae</taxon>
        <taxon>Crucibulum</taxon>
    </lineage>
</organism>
<keyword evidence="3" id="KW-1185">Reference proteome</keyword>
<name>A0A5C3LMQ0_9AGAR</name>
<feature type="region of interest" description="Disordered" evidence="1">
    <location>
        <begin position="1"/>
        <end position="66"/>
    </location>
</feature>
<reference evidence="2 3" key="1">
    <citation type="journal article" date="2019" name="Nat. Ecol. Evol.">
        <title>Megaphylogeny resolves global patterns of mushroom evolution.</title>
        <authorList>
            <person name="Varga T."/>
            <person name="Krizsan K."/>
            <person name="Foldi C."/>
            <person name="Dima B."/>
            <person name="Sanchez-Garcia M."/>
            <person name="Sanchez-Ramirez S."/>
            <person name="Szollosi G.J."/>
            <person name="Szarkandi J.G."/>
            <person name="Papp V."/>
            <person name="Albert L."/>
            <person name="Andreopoulos W."/>
            <person name="Angelini C."/>
            <person name="Antonin V."/>
            <person name="Barry K.W."/>
            <person name="Bougher N.L."/>
            <person name="Buchanan P."/>
            <person name="Buyck B."/>
            <person name="Bense V."/>
            <person name="Catcheside P."/>
            <person name="Chovatia M."/>
            <person name="Cooper J."/>
            <person name="Damon W."/>
            <person name="Desjardin D."/>
            <person name="Finy P."/>
            <person name="Geml J."/>
            <person name="Haridas S."/>
            <person name="Hughes K."/>
            <person name="Justo A."/>
            <person name="Karasinski D."/>
            <person name="Kautmanova I."/>
            <person name="Kiss B."/>
            <person name="Kocsube S."/>
            <person name="Kotiranta H."/>
            <person name="LaButti K.M."/>
            <person name="Lechner B.E."/>
            <person name="Liimatainen K."/>
            <person name="Lipzen A."/>
            <person name="Lukacs Z."/>
            <person name="Mihaltcheva S."/>
            <person name="Morgado L.N."/>
            <person name="Niskanen T."/>
            <person name="Noordeloos M.E."/>
            <person name="Ohm R.A."/>
            <person name="Ortiz-Santana B."/>
            <person name="Ovrebo C."/>
            <person name="Racz N."/>
            <person name="Riley R."/>
            <person name="Savchenko A."/>
            <person name="Shiryaev A."/>
            <person name="Soop K."/>
            <person name="Spirin V."/>
            <person name="Szebenyi C."/>
            <person name="Tomsovsky M."/>
            <person name="Tulloss R.E."/>
            <person name="Uehling J."/>
            <person name="Grigoriev I.V."/>
            <person name="Vagvolgyi C."/>
            <person name="Papp T."/>
            <person name="Martin F.M."/>
            <person name="Miettinen O."/>
            <person name="Hibbett D.S."/>
            <person name="Nagy L.G."/>
        </authorList>
    </citation>
    <scope>NUCLEOTIDE SEQUENCE [LARGE SCALE GENOMIC DNA]</scope>
    <source>
        <strain evidence="2 3">CBS 166.37</strain>
    </source>
</reference>
<gene>
    <name evidence="2" type="ORF">BDQ12DRAFT_613543</name>
</gene>
<evidence type="ECO:0000313" key="3">
    <source>
        <dbReference type="Proteomes" id="UP000308652"/>
    </source>
</evidence>
<evidence type="ECO:0000313" key="2">
    <source>
        <dbReference type="EMBL" id="TFK34449.1"/>
    </source>
</evidence>
<dbReference type="Proteomes" id="UP000308652">
    <property type="component" value="Unassembled WGS sequence"/>
</dbReference>
<proteinExistence type="predicted"/>
<feature type="compositionally biased region" description="Pro residues" evidence="1">
    <location>
        <begin position="7"/>
        <end position="21"/>
    </location>
</feature>
<dbReference type="Gene3D" id="1.10.10.60">
    <property type="entry name" value="Homeodomain-like"/>
    <property type="match status" value="1"/>
</dbReference>
<accession>A0A5C3LMQ0</accession>
<feature type="non-terminal residue" evidence="2">
    <location>
        <position position="299"/>
    </location>
</feature>
<dbReference type="OrthoDB" id="10258692at2759"/>
<dbReference type="PANTHER" id="PTHR13992">
    <property type="entry name" value="NUCLEAR RECEPTOR CO-REPRESSOR RELATED NCOR"/>
    <property type="match status" value="1"/>
</dbReference>
<dbReference type="InterPro" id="IPR051571">
    <property type="entry name" value="N-CoR_corepressor"/>
</dbReference>
<evidence type="ECO:0008006" key="4">
    <source>
        <dbReference type="Google" id="ProtNLM"/>
    </source>
</evidence>
<dbReference type="AlphaFoldDB" id="A0A5C3LMQ0"/>
<dbReference type="STRING" id="68775.A0A5C3LMQ0"/>
<evidence type="ECO:0000256" key="1">
    <source>
        <dbReference type="SAM" id="MobiDB-lite"/>
    </source>
</evidence>
<dbReference type="GO" id="GO:0006357">
    <property type="term" value="P:regulation of transcription by RNA polymerase II"/>
    <property type="evidence" value="ECO:0007669"/>
    <property type="project" value="TreeGrafter"/>
</dbReference>
<dbReference type="EMBL" id="ML213631">
    <property type="protein sequence ID" value="TFK34449.1"/>
    <property type="molecule type" value="Genomic_DNA"/>
</dbReference>
<dbReference type="PANTHER" id="PTHR13992:SF39">
    <property type="entry name" value="SMRTER, ISOFORM G"/>
    <property type="match status" value="1"/>
</dbReference>
<sequence>MQVDEPAPAPIKTPSPAPPPVNFKTPASKLPTPTPPPPPETASLTPAVHPPQPTPETPKPTQPIQRSTSEALRMAIRTRMLFDHQKRDDRVGPILLVNRRLAPKSETQSTTSPQEVVNEMTSGTPMEVRMKSFSALKPSLVEYFQERQTEITEKVQKLKEEYLSLHERWRTQCASLNEKSRVRNSEAEVAHHMGRTTRRAAALGDAVRSDLEMEQIIASLGYDEATDAHHLSMRNIATIPDMISVTRGKVEYLFDDTSRRVDHPHEYYAPDTGIEDWTQQEREIFIDKYAAFPKQFGII</sequence>
<protein>
    <recommendedName>
        <fullName evidence="4">SANT domain-containing protein</fullName>
    </recommendedName>
</protein>
<feature type="compositionally biased region" description="Pro residues" evidence="1">
    <location>
        <begin position="48"/>
        <end position="61"/>
    </location>
</feature>
<dbReference type="GO" id="GO:0034967">
    <property type="term" value="C:Set3 complex"/>
    <property type="evidence" value="ECO:0007669"/>
    <property type="project" value="TreeGrafter"/>
</dbReference>